<proteinExistence type="predicted"/>
<dbReference type="EMBL" id="AHZU02000895">
    <property type="protein sequence ID" value="KFG38877.1"/>
    <property type="molecule type" value="Genomic_DNA"/>
</dbReference>
<comment type="caution">
    <text evidence="1">The sequence shown here is derived from an EMBL/GenBank/DDBJ whole genome shotgun (WGS) entry which is preliminary data.</text>
</comment>
<accession>A0A086K3A9</accession>
<reference evidence="1 2" key="1">
    <citation type="submission" date="2014-02" db="EMBL/GenBank/DDBJ databases">
        <authorList>
            <person name="Sibley D."/>
            <person name="Venepally P."/>
            <person name="Karamycheva S."/>
            <person name="Hadjithomas M."/>
            <person name="Khan A."/>
            <person name="Brunk B."/>
            <person name="Roos D."/>
            <person name="Caler E."/>
            <person name="Lorenzi H."/>
        </authorList>
    </citation>
    <scope>NUCLEOTIDE SEQUENCE [LARGE SCALE GENOMIC DNA]</scope>
    <source>
        <strain evidence="1 2">GAB2-2007-GAL-DOM2</strain>
    </source>
</reference>
<name>A0A086K3A9_TOXGO</name>
<dbReference type="AlphaFoldDB" id="A0A086K3A9"/>
<dbReference type="Proteomes" id="UP000028837">
    <property type="component" value="Unassembled WGS sequence"/>
</dbReference>
<sequence>MCQDIKNRERETPLETFGHTHVQKAPFLECFDNSHSKYPCWTTQAFWWFPGTLYSGSPTPGRMNTKVASGLRDGNPPVRISVQWTKKTKPVKVKSQKLLTAGNARQGVLYVITVNRTPSQLRNYL</sequence>
<evidence type="ECO:0000313" key="1">
    <source>
        <dbReference type="EMBL" id="KFG38877.1"/>
    </source>
</evidence>
<organism evidence="1 2">
    <name type="scientific">Toxoplasma gondii GAB2-2007-GAL-DOM2</name>
    <dbReference type="NCBI Taxonomy" id="1130820"/>
    <lineage>
        <taxon>Eukaryota</taxon>
        <taxon>Sar</taxon>
        <taxon>Alveolata</taxon>
        <taxon>Apicomplexa</taxon>
        <taxon>Conoidasida</taxon>
        <taxon>Coccidia</taxon>
        <taxon>Eucoccidiorida</taxon>
        <taxon>Eimeriorina</taxon>
        <taxon>Sarcocystidae</taxon>
        <taxon>Toxoplasma</taxon>
    </lineage>
</organism>
<gene>
    <name evidence="1" type="ORF">TGDOM2_267435</name>
</gene>
<evidence type="ECO:0000313" key="2">
    <source>
        <dbReference type="Proteomes" id="UP000028837"/>
    </source>
</evidence>
<protein>
    <submittedName>
        <fullName evidence="1">Uncharacterized protein</fullName>
    </submittedName>
</protein>
<dbReference type="VEuPathDB" id="ToxoDB:TGDOM2_267435"/>